<organism evidence="1 2">
    <name type="scientific">Dactylosporangium darangshiense</name>
    <dbReference type="NCBI Taxonomy" id="579108"/>
    <lineage>
        <taxon>Bacteria</taxon>
        <taxon>Bacillati</taxon>
        <taxon>Actinomycetota</taxon>
        <taxon>Actinomycetes</taxon>
        <taxon>Micromonosporales</taxon>
        <taxon>Micromonosporaceae</taxon>
        <taxon>Dactylosporangium</taxon>
    </lineage>
</organism>
<name>A0ABP8DMN9_9ACTN</name>
<comment type="caution">
    <text evidence="1">The sequence shown here is derived from an EMBL/GenBank/DDBJ whole genome shotgun (WGS) entry which is preliminary data.</text>
</comment>
<dbReference type="EMBL" id="BAABAT010000037">
    <property type="protein sequence ID" value="GAA4259837.1"/>
    <property type="molecule type" value="Genomic_DNA"/>
</dbReference>
<evidence type="ECO:0000313" key="1">
    <source>
        <dbReference type="EMBL" id="GAA4259837.1"/>
    </source>
</evidence>
<sequence>MTIALTTADLVALGDRAIIAYHLGDTDAYQAALDQMHDHGWGHYANLIPAILTGDTPPDPEDFPEYYAGPVTVTADDLCTFDGEPPF</sequence>
<reference evidence="2" key="1">
    <citation type="journal article" date="2019" name="Int. J. Syst. Evol. Microbiol.">
        <title>The Global Catalogue of Microorganisms (GCM) 10K type strain sequencing project: providing services to taxonomists for standard genome sequencing and annotation.</title>
        <authorList>
            <consortium name="The Broad Institute Genomics Platform"/>
            <consortium name="The Broad Institute Genome Sequencing Center for Infectious Disease"/>
            <person name="Wu L."/>
            <person name="Ma J."/>
        </authorList>
    </citation>
    <scope>NUCLEOTIDE SEQUENCE [LARGE SCALE GENOMIC DNA]</scope>
    <source>
        <strain evidence="2">JCM 17441</strain>
    </source>
</reference>
<protein>
    <submittedName>
        <fullName evidence="1">Uncharacterized protein</fullName>
    </submittedName>
</protein>
<evidence type="ECO:0000313" key="2">
    <source>
        <dbReference type="Proteomes" id="UP001500620"/>
    </source>
</evidence>
<dbReference type="RefSeq" id="WP_345136747.1">
    <property type="nucleotide sequence ID" value="NZ_BAABAT010000037.1"/>
</dbReference>
<gene>
    <name evidence="1" type="ORF">GCM10022255_086110</name>
</gene>
<accession>A0ABP8DMN9</accession>
<dbReference type="Proteomes" id="UP001500620">
    <property type="component" value="Unassembled WGS sequence"/>
</dbReference>
<proteinExistence type="predicted"/>
<keyword evidence="2" id="KW-1185">Reference proteome</keyword>